<organism evidence="1">
    <name type="scientific">Arundo donax</name>
    <name type="common">Giant reed</name>
    <name type="synonym">Donax arundinaceus</name>
    <dbReference type="NCBI Taxonomy" id="35708"/>
    <lineage>
        <taxon>Eukaryota</taxon>
        <taxon>Viridiplantae</taxon>
        <taxon>Streptophyta</taxon>
        <taxon>Embryophyta</taxon>
        <taxon>Tracheophyta</taxon>
        <taxon>Spermatophyta</taxon>
        <taxon>Magnoliopsida</taxon>
        <taxon>Liliopsida</taxon>
        <taxon>Poales</taxon>
        <taxon>Poaceae</taxon>
        <taxon>PACMAD clade</taxon>
        <taxon>Arundinoideae</taxon>
        <taxon>Arundineae</taxon>
        <taxon>Arundo</taxon>
    </lineage>
</organism>
<sequence>MSPPSCHLPFLSILSLSDTGLVSLIFLSQLLFGCGEGCAPDPSPYIP</sequence>
<reference evidence="1" key="2">
    <citation type="journal article" date="2015" name="Data Brief">
        <title>Shoot transcriptome of the giant reed, Arundo donax.</title>
        <authorList>
            <person name="Barrero R.A."/>
            <person name="Guerrero F.D."/>
            <person name="Moolhuijzen P."/>
            <person name="Goolsby J.A."/>
            <person name="Tidwell J."/>
            <person name="Bellgard S.E."/>
            <person name="Bellgard M.I."/>
        </authorList>
    </citation>
    <scope>NUCLEOTIDE SEQUENCE</scope>
    <source>
        <tissue evidence="1">Shoot tissue taken approximately 20 cm above the soil surface</tissue>
    </source>
</reference>
<name>A0A0A9FB12_ARUDO</name>
<accession>A0A0A9FB12</accession>
<evidence type="ECO:0000313" key="1">
    <source>
        <dbReference type="EMBL" id="JAE10210.1"/>
    </source>
</evidence>
<proteinExistence type="predicted"/>
<protein>
    <submittedName>
        <fullName evidence="1">Uncharacterized protein</fullName>
    </submittedName>
</protein>
<dbReference type="EMBL" id="GBRH01187686">
    <property type="protein sequence ID" value="JAE10210.1"/>
    <property type="molecule type" value="Transcribed_RNA"/>
</dbReference>
<dbReference type="AlphaFoldDB" id="A0A0A9FB12"/>
<reference evidence="1" key="1">
    <citation type="submission" date="2014-09" db="EMBL/GenBank/DDBJ databases">
        <authorList>
            <person name="Magalhaes I.L.F."/>
            <person name="Oliveira U."/>
            <person name="Santos F.R."/>
            <person name="Vidigal T.H.D.A."/>
            <person name="Brescovit A.D."/>
            <person name="Santos A.J."/>
        </authorList>
    </citation>
    <scope>NUCLEOTIDE SEQUENCE</scope>
    <source>
        <tissue evidence="1">Shoot tissue taken approximately 20 cm above the soil surface</tissue>
    </source>
</reference>